<gene>
    <name evidence="1" type="ORF">I4J89_37465</name>
</gene>
<organism evidence="1 2">
    <name type="scientific">Actinoplanes aureus</name>
    <dbReference type="NCBI Taxonomy" id="2792083"/>
    <lineage>
        <taxon>Bacteria</taxon>
        <taxon>Bacillati</taxon>
        <taxon>Actinomycetota</taxon>
        <taxon>Actinomycetes</taxon>
        <taxon>Micromonosporales</taxon>
        <taxon>Micromonosporaceae</taxon>
        <taxon>Actinoplanes</taxon>
    </lineage>
</organism>
<comment type="caution">
    <text evidence="1">The sequence shown here is derived from an EMBL/GenBank/DDBJ whole genome shotgun (WGS) entry which is preliminary data.</text>
</comment>
<dbReference type="InterPro" id="IPR046288">
    <property type="entry name" value="DUF6325"/>
</dbReference>
<dbReference type="Pfam" id="PF19850">
    <property type="entry name" value="DUF6325"/>
    <property type="match status" value="1"/>
</dbReference>
<name>A0A931CFP9_9ACTN</name>
<reference evidence="1" key="1">
    <citation type="submission" date="2020-11" db="EMBL/GenBank/DDBJ databases">
        <title>Isolation and identification of active actinomycetes.</title>
        <authorList>
            <person name="Sun X."/>
        </authorList>
    </citation>
    <scope>NUCLEOTIDE SEQUENCE</scope>
    <source>
        <strain evidence="1">NEAU-A11</strain>
    </source>
</reference>
<keyword evidence="2" id="KW-1185">Reference proteome</keyword>
<protein>
    <submittedName>
        <fullName evidence="1">Uncharacterized protein</fullName>
    </submittedName>
</protein>
<dbReference type="AlphaFoldDB" id="A0A931CFP9"/>
<dbReference type="RefSeq" id="WP_196418926.1">
    <property type="nucleotide sequence ID" value="NZ_JADQTO010000025.1"/>
</dbReference>
<dbReference type="Proteomes" id="UP000598146">
    <property type="component" value="Unassembled WGS sequence"/>
</dbReference>
<proteinExistence type="predicted"/>
<sequence length="149" mass="15824">MAFGPLELMVLSFPAERLSDGVRVTLDHLSAAAEMRVVDVLAVRTDPAGCAFTVELSELPELGGDRARLARLASGLITESDVAEVAAVVGDKRDALAVLLEHRWVRDLAGPVAAFDGSIVALTHIPGAPGHGRVRIRNSHDQNRLITTS</sequence>
<evidence type="ECO:0000313" key="1">
    <source>
        <dbReference type="EMBL" id="MBG0567152.1"/>
    </source>
</evidence>
<dbReference type="EMBL" id="JADQTO010000025">
    <property type="protein sequence ID" value="MBG0567152.1"/>
    <property type="molecule type" value="Genomic_DNA"/>
</dbReference>
<accession>A0A931CFP9</accession>
<evidence type="ECO:0000313" key="2">
    <source>
        <dbReference type="Proteomes" id="UP000598146"/>
    </source>
</evidence>